<dbReference type="PROSITE" id="PS51831">
    <property type="entry name" value="HD"/>
    <property type="match status" value="1"/>
</dbReference>
<dbReference type="STRING" id="1520.LF65_00243"/>
<sequence>MDRFNCILNDTEYIYYLKRNKKFEKDRKFCKHNLKHFLDVARIAQLINLEESLGFNKEIIYTTAILHDIGKSLQYENGTPHEIASWEISKEILHNYRYNEEEIEIIRQGILGHRDKKSENFAQLMYRADKLSRLCISCKSIDECNWGDEKKNFKIYY</sequence>
<organism evidence="2 4">
    <name type="scientific">Clostridium beijerinckii</name>
    <name type="common">Clostridium MP</name>
    <dbReference type="NCBI Taxonomy" id="1520"/>
    <lineage>
        <taxon>Bacteria</taxon>
        <taxon>Bacillati</taxon>
        <taxon>Bacillota</taxon>
        <taxon>Clostridia</taxon>
        <taxon>Eubacteriales</taxon>
        <taxon>Clostridiaceae</taxon>
        <taxon>Clostridium</taxon>
    </lineage>
</organism>
<dbReference type="Proteomes" id="UP000031866">
    <property type="component" value="Chromosome"/>
</dbReference>
<dbReference type="Pfam" id="PF01966">
    <property type="entry name" value="HD"/>
    <property type="match status" value="1"/>
</dbReference>
<proteinExistence type="predicted"/>
<reference evidence="4" key="1">
    <citation type="submission" date="2014-12" db="EMBL/GenBank/DDBJ databases">
        <title>Genome sequence of Clostridium beijerinckii strain 59B.</title>
        <authorList>
            <person name="Little G.T."/>
            <person name="Minton N.P."/>
        </authorList>
    </citation>
    <scope>NUCLEOTIDE SEQUENCE [LARGE SCALE GENOMIC DNA]</scope>
    <source>
        <strain evidence="4">59B</strain>
    </source>
</reference>
<dbReference type="EMBL" id="CP010086">
    <property type="protein sequence ID" value="AJG96920.1"/>
    <property type="molecule type" value="Genomic_DNA"/>
</dbReference>
<dbReference type="KEGG" id="cbei:LF65_00243"/>
<dbReference type="EMBL" id="JABSXK010000001">
    <property type="protein sequence ID" value="NRV08801.1"/>
    <property type="molecule type" value="Genomic_DNA"/>
</dbReference>
<evidence type="ECO:0000313" key="3">
    <source>
        <dbReference type="EMBL" id="NRV08801.1"/>
    </source>
</evidence>
<dbReference type="AlphaFoldDB" id="A0A0B5Q7H6"/>
<evidence type="ECO:0000259" key="1">
    <source>
        <dbReference type="PROSITE" id="PS51831"/>
    </source>
</evidence>
<accession>A0A0B5Q7H6</accession>
<dbReference type="Gene3D" id="1.10.3210.10">
    <property type="entry name" value="Hypothetical protein af1432"/>
    <property type="match status" value="1"/>
</dbReference>
<dbReference type="RefSeq" id="WP_041893504.1">
    <property type="nucleotide sequence ID" value="NZ_CP010086.2"/>
</dbReference>
<evidence type="ECO:0000313" key="2">
    <source>
        <dbReference type="EMBL" id="AJG96920.1"/>
    </source>
</evidence>
<dbReference type="SMART" id="SM00471">
    <property type="entry name" value="HDc"/>
    <property type="match status" value="1"/>
</dbReference>
<feature type="domain" description="HD" evidence="1">
    <location>
        <begin position="33"/>
        <end position="134"/>
    </location>
</feature>
<protein>
    <submittedName>
        <fullName evidence="3">Nucleotidyltransferase with HDIG domain</fullName>
    </submittedName>
</protein>
<reference evidence="3" key="3">
    <citation type="submission" date="2020-05" db="EMBL/GenBank/DDBJ databases">
        <title>Genomic insights into acetone-butanol-ethanol (ABE) fermentation by sequencing solventogenic clostridia strains.</title>
        <authorList>
            <person name="Brown S."/>
        </authorList>
    </citation>
    <scope>NUCLEOTIDE SEQUENCE</scope>
    <source>
        <strain evidence="3">DJ126</strain>
    </source>
</reference>
<dbReference type="SUPFAM" id="SSF109604">
    <property type="entry name" value="HD-domain/PDEase-like"/>
    <property type="match status" value="1"/>
</dbReference>
<gene>
    <name evidence="3" type="ORF">DFH45_001764</name>
    <name evidence="2" type="ORF">LF65_00243</name>
</gene>
<dbReference type="InterPro" id="IPR006675">
    <property type="entry name" value="HDIG_dom"/>
</dbReference>
<reference evidence="2" key="2">
    <citation type="submission" date="2016-02" db="EMBL/GenBank/DDBJ databases">
        <title>Genome sequence of Clostridium beijerinckii strain 59B.</title>
        <authorList>
            <person name="Little G.T."/>
            <person name="Minton N.P."/>
        </authorList>
    </citation>
    <scope>NUCLEOTIDE SEQUENCE</scope>
    <source>
        <strain evidence="2">NCIMB 14988</strain>
    </source>
</reference>
<dbReference type="OrthoDB" id="1669667at2"/>
<name>A0A0B5Q7H6_CLOBE</name>
<dbReference type="InterPro" id="IPR003607">
    <property type="entry name" value="HD/PDEase_dom"/>
</dbReference>
<dbReference type="NCBIfam" id="TIGR00277">
    <property type="entry name" value="HDIG"/>
    <property type="match status" value="1"/>
</dbReference>
<evidence type="ECO:0000313" key="4">
    <source>
        <dbReference type="Proteomes" id="UP000031866"/>
    </source>
</evidence>
<dbReference type="InterPro" id="IPR006674">
    <property type="entry name" value="HD_domain"/>
</dbReference>
<dbReference type="CDD" id="cd00077">
    <property type="entry name" value="HDc"/>
    <property type="match status" value="1"/>
</dbReference>
<dbReference type="Proteomes" id="UP000821656">
    <property type="component" value="Unassembled WGS sequence"/>
</dbReference>